<proteinExistence type="predicted"/>
<protein>
    <submittedName>
        <fullName evidence="4">Class I SAM-dependent methyltransferase</fullName>
    </submittedName>
</protein>
<dbReference type="RefSeq" id="WP_239675863.1">
    <property type="nucleotide sequence ID" value="NZ_CP070499.1"/>
</dbReference>
<accession>A0A895YGU9</accession>
<dbReference type="AlphaFoldDB" id="A0A895YGU9"/>
<dbReference type="PANTHER" id="PTHR44942">
    <property type="entry name" value="METHYLTRANSF_11 DOMAIN-CONTAINING PROTEIN"/>
    <property type="match status" value="1"/>
</dbReference>
<dbReference type="Pfam" id="PF13649">
    <property type="entry name" value="Methyltransf_25"/>
    <property type="match status" value="1"/>
</dbReference>
<evidence type="ECO:0000313" key="5">
    <source>
        <dbReference type="Proteomes" id="UP000662857"/>
    </source>
</evidence>
<name>A0A895YGU9_9ACTN</name>
<dbReference type="GO" id="GO:0008168">
    <property type="term" value="F:methyltransferase activity"/>
    <property type="evidence" value="ECO:0007669"/>
    <property type="project" value="UniProtKB-KW"/>
</dbReference>
<gene>
    <name evidence="4" type="ORF">JQS43_19640</name>
</gene>
<organism evidence="4 5">
    <name type="scientific">Natronosporangium hydrolyticum</name>
    <dbReference type="NCBI Taxonomy" id="2811111"/>
    <lineage>
        <taxon>Bacteria</taxon>
        <taxon>Bacillati</taxon>
        <taxon>Actinomycetota</taxon>
        <taxon>Actinomycetes</taxon>
        <taxon>Micromonosporales</taxon>
        <taxon>Micromonosporaceae</taxon>
        <taxon>Natronosporangium</taxon>
    </lineage>
</organism>
<dbReference type="CDD" id="cd02440">
    <property type="entry name" value="AdoMet_MTases"/>
    <property type="match status" value="1"/>
</dbReference>
<dbReference type="Proteomes" id="UP000662857">
    <property type="component" value="Chromosome"/>
</dbReference>
<feature type="domain" description="Methyltransferase" evidence="3">
    <location>
        <begin position="43"/>
        <end position="135"/>
    </location>
</feature>
<dbReference type="KEGG" id="nhy:JQS43_19640"/>
<dbReference type="EMBL" id="CP070499">
    <property type="protein sequence ID" value="QSB13756.1"/>
    <property type="molecule type" value="Genomic_DNA"/>
</dbReference>
<dbReference type="GO" id="GO:0032259">
    <property type="term" value="P:methylation"/>
    <property type="evidence" value="ECO:0007669"/>
    <property type="project" value="UniProtKB-KW"/>
</dbReference>
<evidence type="ECO:0000256" key="2">
    <source>
        <dbReference type="ARBA" id="ARBA00022679"/>
    </source>
</evidence>
<dbReference type="Gene3D" id="3.40.50.150">
    <property type="entry name" value="Vaccinia Virus protein VP39"/>
    <property type="match status" value="1"/>
</dbReference>
<sequence length="274" mass="29806">MPYDPTIYLGSAVHYRCGRPMYSPELEAFLAHELGLDGSGRLLDAGCGPGILTVRLANLFEQVIGLDPDGDMLAEGCRAAEKAAVGNIRWVQGLAEDLPAVAPGPYQLVTFGQSFHWTDERLVAEAVYDMLEPGGALALIVHTVTGRPQPPDPGVPAIPHDEIEALVRKYLGPTRRAGQGTAQQRAHRFEDVLARTRFGVPQPFFLPGIPDLLRDSESVLSGYLSLSSSAPHLFGDRLDDFAGEVRALLANRSPEGIFWDWPGDTEVLMARRPN</sequence>
<reference evidence="4" key="1">
    <citation type="submission" date="2021-02" db="EMBL/GenBank/DDBJ databases">
        <title>Natrosporangium hydrolyticum gen. nov., sp. nov, a haloalkaliphilic actinobacterium from a soda solonchak soil.</title>
        <authorList>
            <person name="Sorokin D.Y."/>
            <person name="Khijniak T.V."/>
            <person name="Zakharycheva A.P."/>
            <person name="Boueva O.V."/>
            <person name="Ariskina E.V."/>
            <person name="Hahnke R.L."/>
            <person name="Bunk B."/>
            <person name="Sproer C."/>
            <person name="Schumann P."/>
            <person name="Evtushenko L.I."/>
            <person name="Kublanov I.V."/>
        </authorList>
    </citation>
    <scope>NUCLEOTIDE SEQUENCE</scope>
    <source>
        <strain evidence="4">DSM 106523</strain>
    </source>
</reference>
<dbReference type="InterPro" id="IPR041698">
    <property type="entry name" value="Methyltransf_25"/>
</dbReference>
<dbReference type="InterPro" id="IPR051052">
    <property type="entry name" value="Diverse_substrate_MTase"/>
</dbReference>
<dbReference type="PANTHER" id="PTHR44942:SF4">
    <property type="entry name" value="METHYLTRANSFERASE TYPE 11 DOMAIN-CONTAINING PROTEIN"/>
    <property type="match status" value="1"/>
</dbReference>
<dbReference type="SUPFAM" id="SSF53335">
    <property type="entry name" value="S-adenosyl-L-methionine-dependent methyltransferases"/>
    <property type="match status" value="1"/>
</dbReference>
<dbReference type="InterPro" id="IPR029063">
    <property type="entry name" value="SAM-dependent_MTases_sf"/>
</dbReference>
<evidence type="ECO:0000259" key="3">
    <source>
        <dbReference type="Pfam" id="PF13649"/>
    </source>
</evidence>
<keyword evidence="5" id="KW-1185">Reference proteome</keyword>
<evidence type="ECO:0000313" key="4">
    <source>
        <dbReference type="EMBL" id="QSB13756.1"/>
    </source>
</evidence>
<evidence type="ECO:0000256" key="1">
    <source>
        <dbReference type="ARBA" id="ARBA00022603"/>
    </source>
</evidence>
<keyword evidence="1 4" id="KW-0489">Methyltransferase</keyword>
<keyword evidence="2" id="KW-0808">Transferase</keyword>